<evidence type="ECO:0000313" key="2">
    <source>
        <dbReference type="WBParaSite" id="PgR073_g005_t01"/>
    </source>
</evidence>
<sequence length="90" mass="10166">MLCEQRAAILAQERKSLASRVNPTPPTHPAFIPSLRETSTSFSRDFFLSCCHPFSKKQLSSFPSFCFFPDENRPLIAGASKAPHFPYRAF</sequence>
<name>A0A915BZH7_PARUN</name>
<organism evidence="1 2">
    <name type="scientific">Parascaris univalens</name>
    <name type="common">Nematode worm</name>
    <dbReference type="NCBI Taxonomy" id="6257"/>
    <lineage>
        <taxon>Eukaryota</taxon>
        <taxon>Metazoa</taxon>
        <taxon>Ecdysozoa</taxon>
        <taxon>Nematoda</taxon>
        <taxon>Chromadorea</taxon>
        <taxon>Rhabditida</taxon>
        <taxon>Spirurina</taxon>
        <taxon>Ascaridomorpha</taxon>
        <taxon>Ascaridoidea</taxon>
        <taxon>Ascarididae</taxon>
        <taxon>Parascaris</taxon>
    </lineage>
</organism>
<dbReference type="WBParaSite" id="PgR073_g005_t02">
    <property type="protein sequence ID" value="PgR073_g005_t02"/>
    <property type="gene ID" value="PgR073_g005"/>
</dbReference>
<keyword evidence="1" id="KW-1185">Reference proteome</keyword>
<proteinExistence type="predicted"/>
<evidence type="ECO:0000313" key="3">
    <source>
        <dbReference type="WBParaSite" id="PgR073_g005_t02"/>
    </source>
</evidence>
<dbReference type="Proteomes" id="UP000887569">
    <property type="component" value="Unplaced"/>
</dbReference>
<evidence type="ECO:0000313" key="1">
    <source>
        <dbReference type="Proteomes" id="UP000887569"/>
    </source>
</evidence>
<reference evidence="2 3" key="1">
    <citation type="submission" date="2022-11" db="UniProtKB">
        <authorList>
            <consortium name="WormBaseParasite"/>
        </authorList>
    </citation>
    <scope>IDENTIFICATION</scope>
</reference>
<protein>
    <submittedName>
        <fullName evidence="2 3">Uncharacterized protein</fullName>
    </submittedName>
</protein>
<dbReference type="WBParaSite" id="PgR073_g005_t01">
    <property type="protein sequence ID" value="PgR073_g005_t01"/>
    <property type="gene ID" value="PgR073_g005"/>
</dbReference>
<dbReference type="AlphaFoldDB" id="A0A915BZH7"/>
<accession>A0A915BZH7</accession>